<comment type="caution">
    <text evidence="1">The sequence shown here is derived from an EMBL/GenBank/DDBJ whole genome shotgun (WGS) entry which is preliminary data.</text>
</comment>
<reference evidence="1" key="1">
    <citation type="journal article" date="2014" name="Int. J. Syst. Evol. Microbiol.">
        <title>Complete genome sequence of Corynebacterium casei LMG S-19264T (=DSM 44701T), isolated from a smear-ripened cheese.</title>
        <authorList>
            <consortium name="US DOE Joint Genome Institute (JGI-PGF)"/>
            <person name="Walter F."/>
            <person name="Albersmeier A."/>
            <person name="Kalinowski J."/>
            <person name="Ruckert C."/>
        </authorList>
    </citation>
    <scope>NUCLEOTIDE SEQUENCE</scope>
    <source>
        <strain evidence="1">CGMCC 1.12827</strain>
    </source>
</reference>
<dbReference type="AlphaFoldDB" id="A0A916T2I2"/>
<proteinExistence type="predicted"/>
<protein>
    <submittedName>
        <fullName evidence="1">CTP synthase</fullName>
    </submittedName>
</protein>
<dbReference type="EMBL" id="BMGC01000008">
    <property type="protein sequence ID" value="GGB28243.1"/>
    <property type="molecule type" value="Genomic_DNA"/>
</dbReference>
<keyword evidence="2" id="KW-1185">Reference proteome</keyword>
<sequence>MNLIGPGGVCMGVTLSISGLPADQFGLIRRDAALAHDVSDKQLAAAVRRGELIRLVPGVFVADPGRFAGHGGRDELYRLRCVAVATSESAGGFPLSHASAAAVHGLGTLKPDRDRVHVTNGRSSGGSIRTYRHIHSGALHTEDVTVIDQIAVTSLERTAVDVAVTGDFAQALTVFDAALRHGADRDLMSDLLAAGRRTGIRAARRAIALADGLSESVGESWSRAQMIDAGLPIPRLQSMFRSRSEYRCDFEWERRLIGEFDGVHKYGRLLRPGETPADAVVREKVREDELRAMGLMVVRWTWATLERGEMVPLLRAWMARLGIAG</sequence>
<name>A0A916T2I2_9ACTN</name>
<reference evidence="1" key="2">
    <citation type="submission" date="2020-09" db="EMBL/GenBank/DDBJ databases">
        <authorList>
            <person name="Sun Q."/>
            <person name="Zhou Y."/>
        </authorList>
    </citation>
    <scope>NUCLEOTIDE SEQUENCE</scope>
    <source>
        <strain evidence="1">CGMCC 1.12827</strain>
    </source>
</reference>
<evidence type="ECO:0000313" key="2">
    <source>
        <dbReference type="Proteomes" id="UP000621454"/>
    </source>
</evidence>
<gene>
    <name evidence="1" type="ORF">GCM10011489_15560</name>
</gene>
<dbReference type="Proteomes" id="UP000621454">
    <property type="component" value="Unassembled WGS sequence"/>
</dbReference>
<evidence type="ECO:0000313" key="1">
    <source>
        <dbReference type="EMBL" id="GGB28243.1"/>
    </source>
</evidence>
<organism evidence="1 2">
    <name type="scientific">Gordonia jinhuaensis</name>
    <dbReference type="NCBI Taxonomy" id="1517702"/>
    <lineage>
        <taxon>Bacteria</taxon>
        <taxon>Bacillati</taxon>
        <taxon>Actinomycetota</taxon>
        <taxon>Actinomycetes</taxon>
        <taxon>Mycobacteriales</taxon>
        <taxon>Gordoniaceae</taxon>
        <taxon>Gordonia</taxon>
    </lineage>
</organism>
<accession>A0A916T2I2</accession>